<evidence type="ECO:0000313" key="2">
    <source>
        <dbReference type="EMBL" id="PWW43789.1"/>
    </source>
</evidence>
<feature type="transmembrane region" description="Helical" evidence="1">
    <location>
        <begin position="70"/>
        <end position="90"/>
    </location>
</feature>
<dbReference type="EMBL" id="QLLI01000021">
    <property type="protein sequence ID" value="RAI85719.1"/>
    <property type="molecule type" value="Genomic_DNA"/>
</dbReference>
<dbReference type="EMBL" id="QGTZ01000002">
    <property type="protein sequence ID" value="PWW43789.1"/>
    <property type="molecule type" value="Genomic_DNA"/>
</dbReference>
<evidence type="ECO:0000313" key="3">
    <source>
        <dbReference type="EMBL" id="RAI85719.1"/>
    </source>
</evidence>
<sequence length="103" mass="10165">MKKVVGALLAGLGIGAAGAVGVAGALAIIISTILLKTLFALLVGWVIGFGLKLIAGSFVAGTLSAIFHTAIPASALPQIFAGIALLASFIKPSHSLADKSANK</sequence>
<organism evidence="2 4">
    <name type="scientific">Paenibacillus pabuli</name>
    <dbReference type="NCBI Taxonomy" id="1472"/>
    <lineage>
        <taxon>Bacteria</taxon>
        <taxon>Bacillati</taxon>
        <taxon>Bacillota</taxon>
        <taxon>Bacilli</taxon>
        <taxon>Bacillales</taxon>
        <taxon>Paenibacillaceae</taxon>
        <taxon>Paenibacillus</taxon>
    </lineage>
</organism>
<accession>A0A855YE31</accession>
<keyword evidence="1" id="KW-0472">Membrane</keyword>
<dbReference type="AlphaFoldDB" id="A0A855YE31"/>
<dbReference type="OrthoDB" id="2665075at2"/>
<dbReference type="Proteomes" id="UP000248827">
    <property type="component" value="Unassembled WGS sequence"/>
</dbReference>
<keyword evidence="5" id="KW-1185">Reference proteome</keyword>
<dbReference type="RefSeq" id="WP_090807151.1">
    <property type="nucleotide sequence ID" value="NZ_QGTZ01000002.1"/>
</dbReference>
<keyword evidence="1" id="KW-0812">Transmembrane</keyword>
<protein>
    <submittedName>
        <fullName evidence="2">Uncharacterized protein</fullName>
    </submittedName>
</protein>
<gene>
    <name evidence="3" type="ORF">DET54_12176</name>
    <name evidence="2" type="ORF">DET56_10215</name>
</gene>
<evidence type="ECO:0000313" key="4">
    <source>
        <dbReference type="Proteomes" id="UP000247078"/>
    </source>
</evidence>
<dbReference type="Proteomes" id="UP000247078">
    <property type="component" value="Unassembled WGS sequence"/>
</dbReference>
<reference evidence="2 4" key="1">
    <citation type="submission" date="2018-05" db="EMBL/GenBank/DDBJ databases">
        <title>Freshwater and sediment microbial communities from various areas in North America, analyzing microbe dynamics in response to fracking.</title>
        <authorList>
            <person name="Lamendella R."/>
        </authorList>
    </citation>
    <scope>NUCLEOTIDE SEQUENCE [LARGE SCALE GENOMIC DNA]</scope>
    <source>
        <strain evidence="2 4">DB-3</strain>
        <strain evidence="3 5">NG-13</strain>
    </source>
</reference>
<name>A0A855YE31_9BACL</name>
<proteinExistence type="predicted"/>
<feature type="transmembrane region" description="Helical" evidence="1">
    <location>
        <begin position="37"/>
        <end position="63"/>
    </location>
</feature>
<keyword evidence="1" id="KW-1133">Transmembrane helix</keyword>
<evidence type="ECO:0000313" key="5">
    <source>
        <dbReference type="Proteomes" id="UP000248827"/>
    </source>
</evidence>
<comment type="caution">
    <text evidence="2">The sequence shown here is derived from an EMBL/GenBank/DDBJ whole genome shotgun (WGS) entry which is preliminary data.</text>
</comment>
<evidence type="ECO:0000256" key="1">
    <source>
        <dbReference type="SAM" id="Phobius"/>
    </source>
</evidence>